<dbReference type="SUPFAM" id="SSF90112">
    <property type="entry name" value="Neurotransmitter-gated ion-channel transmembrane pore"/>
    <property type="match status" value="1"/>
</dbReference>
<dbReference type="AlphaFoldDB" id="A0A9X0A1H8"/>
<reference evidence="4" key="1">
    <citation type="submission" date="2023-01" db="EMBL/GenBank/DDBJ databases">
        <title>Genome assembly of the deep-sea coral Lophelia pertusa.</title>
        <authorList>
            <person name="Herrera S."/>
            <person name="Cordes E."/>
        </authorList>
    </citation>
    <scope>NUCLEOTIDE SEQUENCE</scope>
    <source>
        <strain evidence="4">USNM1676648</strain>
        <tissue evidence="4">Polyp</tissue>
    </source>
</reference>
<keyword evidence="5" id="KW-1185">Reference proteome</keyword>
<feature type="domain" description="Neurotransmitter-gated ion-channel transmembrane" evidence="3">
    <location>
        <begin position="1"/>
        <end position="96"/>
    </location>
</feature>
<dbReference type="GO" id="GO:0004888">
    <property type="term" value="F:transmembrane signaling receptor activity"/>
    <property type="evidence" value="ECO:0007669"/>
    <property type="project" value="InterPro"/>
</dbReference>
<dbReference type="InterPro" id="IPR006029">
    <property type="entry name" value="Neurotrans-gated_channel_TM"/>
</dbReference>
<dbReference type="Pfam" id="PF02932">
    <property type="entry name" value="Neur_chan_memb"/>
    <property type="match status" value="1"/>
</dbReference>
<keyword evidence="2" id="KW-0812">Transmembrane</keyword>
<feature type="transmembrane region" description="Helical" evidence="2">
    <location>
        <begin position="54"/>
        <end position="74"/>
    </location>
</feature>
<dbReference type="InterPro" id="IPR038050">
    <property type="entry name" value="Neuro_actylchol_rec"/>
</dbReference>
<keyword evidence="4" id="KW-0675">Receptor</keyword>
<evidence type="ECO:0000256" key="2">
    <source>
        <dbReference type="SAM" id="Phobius"/>
    </source>
</evidence>
<sequence>MLVVLSWLAFWIPQESIPARVALGSTTVLSIVTFTGSFRGSMPKVSYIKAVDVYFIVSFAFIFAAVVEYVLVLLSTGVKRQRPTQFSNNNDRKSRITRSQSGDASFPKGKLNKRRLKSVRVAKEYMQYAFIKNEASSIDRVCRYFFPCCYAIFNLIYWVYYESVSFGLDHPAPDA</sequence>
<comment type="caution">
    <text evidence="4">The sequence shown here is derived from an EMBL/GenBank/DDBJ whole genome shotgun (WGS) entry which is preliminary data.</text>
</comment>
<dbReference type="GO" id="GO:0016020">
    <property type="term" value="C:membrane"/>
    <property type="evidence" value="ECO:0007669"/>
    <property type="project" value="InterPro"/>
</dbReference>
<gene>
    <name evidence="4" type="primary">GLRA3_1</name>
    <name evidence="4" type="ORF">OS493_017364</name>
</gene>
<evidence type="ECO:0000313" key="5">
    <source>
        <dbReference type="Proteomes" id="UP001163046"/>
    </source>
</evidence>
<feature type="transmembrane region" description="Helical" evidence="2">
    <location>
        <begin position="141"/>
        <end position="160"/>
    </location>
</feature>
<dbReference type="OrthoDB" id="407674at2759"/>
<evidence type="ECO:0000313" key="4">
    <source>
        <dbReference type="EMBL" id="KAJ7391667.1"/>
    </source>
</evidence>
<dbReference type="PRINTS" id="PR00253">
    <property type="entry name" value="GABAARECEPTR"/>
</dbReference>
<organism evidence="4 5">
    <name type="scientific">Desmophyllum pertusum</name>
    <dbReference type="NCBI Taxonomy" id="174260"/>
    <lineage>
        <taxon>Eukaryota</taxon>
        <taxon>Metazoa</taxon>
        <taxon>Cnidaria</taxon>
        <taxon>Anthozoa</taxon>
        <taxon>Hexacorallia</taxon>
        <taxon>Scleractinia</taxon>
        <taxon>Caryophylliina</taxon>
        <taxon>Caryophylliidae</taxon>
        <taxon>Desmophyllum</taxon>
    </lineage>
</organism>
<dbReference type="InterPro" id="IPR036719">
    <property type="entry name" value="Neuro-gated_channel_TM_sf"/>
</dbReference>
<dbReference type="Gene3D" id="1.20.58.390">
    <property type="entry name" value="Neurotransmitter-gated ion-channel transmembrane domain"/>
    <property type="match status" value="1"/>
</dbReference>
<accession>A0A9X0A1H8</accession>
<feature type="region of interest" description="Disordered" evidence="1">
    <location>
        <begin position="84"/>
        <end position="109"/>
    </location>
</feature>
<evidence type="ECO:0000259" key="3">
    <source>
        <dbReference type="Pfam" id="PF02932"/>
    </source>
</evidence>
<dbReference type="Proteomes" id="UP001163046">
    <property type="component" value="Unassembled WGS sequence"/>
</dbReference>
<dbReference type="PANTHER" id="PTHR18945">
    <property type="entry name" value="NEUROTRANSMITTER GATED ION CHANNEL"/>
    <property type="match status" value="1"/>
</dbReference>
<name>A0A9X0A1H8_9CNID</name>
<dbReference type="CDD" id="cd19049">
    <property type="entry name" value="LGIC_TM_anion"/>
    <property type="match status" value="1"/>
</dbReference>
<keyword evidence="2" id="KW-1133">Transmembrane helix</keyword>
<dbReference type="GO" id="GO:0005216">
    <property type="term" value="F:monoatomic ion channel activity"/>
    <property type="evidence" value="ECO:0007669"/>
    <property type="project" value="InterPro"/>
</dbReference>
<protein>
    <submittedName>
        <fullName evidence="4">Glycine receptor subunit alpha-3</fullName>
    </submittedName>
</protein>
<evidence type="ECO:0000256" key="1">
    <source>
        <dbReference type="SAM" id="MobiDB-lite"/>
    </source>
</evidence>
<dbReference type="EMBL" id="MU825405">
    <property type="protein sequence ID" value="KAJ7391667.1"/>
    <property type="molecule type" value="Genomic_DNA"/>
</dbReference>
<dbReference type="InterPro" id="IPR006201">
    <property type="entry name" value="Neur_channel"/>
</dbReference>
<proteinExistence type="predicted"/>
<dbReference type="InterPro" id="IPR006028">
    <property type="entry name" value="GABAA/Glycine_rcpt"/>
</dbReference>
<keyword evidence="2" id="KW-0472">Membrane</keyword>